<feature type="region of interest" description="Disordered" evidence="7">
    <location>
        <begin position="1"/>
        <end position="21"/>
    </location>
</feature>
<accession>A0A439DTC0</accession>
<evidence type="ECO:0000313" key="10">
    <source>
        <dbReference type="Proteomes" id="UP000287177"/>
    </source>
</evidence>
<dbReference type="Pfam" id="PF00355">
    <property type="entry name" value="Rieske"/>
    <property type="match status" value="1"/>
</dbReference>
<evidence type="ECO:0000256" key="2">
    <source>
        <dbReference type="ARBA" id="ARBA00022714"/>
    </source>
</evidence>
<gene>
    <name evidence="9" type="ORF">MELE44368_20205</name>
</gene>
<dbReference type="GO" id="GO:0051537">
    <property type="term" value="F:2 iron, 2 sulfur cluster binding"/>
    <property type="evidence" value="ECO:0007669"/>
    <property type="project" value="UniProtKB-KW"/>
</dbReference>
<dbReference type="AlphaFoldDB" id="A0A439DTC0"/>
<dbReference type="GO" id="GO:0004497">
    <property type="term" value="F:monooxygenase activity"/>
    <property type="evidence" value="ECO:0007669"/>
    <property type="project" value="UniProtKB-ARBA"/>
</dbReference>
<dbReference type="EMBL" id="ATDN01000017">
    <property type="protein sequence ID" value="RWA19666.1"/>
    <property type="molecule type" value="Genomic_DNA"/>
</dbReference>
<dbReference type="InterPro" id="IPR017941">
    <property type="entry name" value="Rieske_2Fe-2S"/>
</dbReference>
<dbReference type="Proteomes" id="UP000287177">
    <property type="component" value="Unassembled WGS sequence"/>
</dbReference>
<feature type="domain" description="Rieske" evidence="8">
    <location>
        <begin position="44"/>
        <end position="153"/>
    </location>
</feature>
<protein>
    <recommendedName>
        <fullName evidence="8">Rieske domain-containing protein</fullName>
    </recommendedName>
</protein>
<dbReference type="SUPFAM" id="SSF50022">
    <property type="entry name" value="ISP domain"/>
    <property type="match status" value="1"/>
</dbReference>
<dbReference type="CDD" id="cd08882">
    <property type="entry name" value="RHO_alpha_C_MupW-like"/>
    <property type="match status" value="1"/>
</dbReference>
<evidence type="ECO:0000256" key="1">
    <source>
        <dbReference type="ARBA" id="ARBA00001962"/>
    </source>
</evidence>
<evidence type="ECO:0000256" key="5">
    <source>
        <dbReference type="ARBA" id="ARBA00023004"/>
    </source>
</evidence>
<sequence length="441" mass="50204">MTATAQPGTQRDYRSTGPELGIRDRYTSADFARLENEKLWPRVWQVACRIEEVENPGDFCEYQIGDQSILIVRTEAGEIKALHNVCQHRGMRLKDGRGSTREIRCRSHSWCWNLDGSLKEVIDPQDFDRNAISPQALRLPECKVEVWAGFVFINMDQNAAPLHEFLGPVRERVEHYGIHKMVCTRLRSAVVDCNWKLGHEAFIETYHAVGTHPQALRYLDDTGMIYEQHGDHGMHRIKPGNVGRPSARLGDDVGDRKDILLALTADLAEFDYYNEADVEMANALLDTAMALPEDVSMGTFFADVRRQQAKAEGIDLSGFDDSELLAGELWNIFPNFTIPCNAGNALILRFTPNGLNHEQCIIDIYYMKLFADGAERPPMEFEFYEDWRDTKAWGTVAMQDFTNLPYWQRGVHSCGFRGPLWGRPDGNVSNLHRALSEYLAK</sequence>
<dbReference type="SUPFAM" id="SSF55961">
    <property type="entry name" value="Bet v1-like"/>
    <property type="match status" value="1"/>
</dbReference>
<reference evidence="9 10" key="1">
    <citation type="submission" date="2013-06" db="EMBL/GenBank/DDBJ databases">
        <title>The draft sequence of the Mycobacterium elephantis genome.</title>
        <authorList>
            <person name="Pettersson F.B."/>
            <person name="Das S."/>
            <person name="Dasgupta S."/>
            <person name="Bhattacharya A."/>
            <person name="Kirsebom L.A."/>
        </authorList>
    </citation>
    <scope>NUCLEOTIDE SEQUENCE [LARGE SCALE GENOMIC DNA]</scope>
    <source>
        <strain evidence="9 10">DSM 44368</strain>
    </source>
</reference>
<dbReference type="GO" id="GO:0016705">
    <property type="term" value="F:oxidoreductase activity, acting on paired donors, with incorporation or reduction of molecular oxygen"/>
    <property type="evidence" value="ECO:0007669"/>
    <property type="project" value="UniProtKB-ARBA"/>
</dbReference>
<comment type="caution">
    <text evidence="9">The sequence shown here is derived from an EMBL/GenBank/DDBJ whole genome shotgun (WGS) entry which is preliminary data.</text>
</comment>
<keyword evidence="10" id="KW-1185">Reference proteome</keyword>
<dbReference type="InterPro" id="IPR015879">
    <property type="entry name" value="Ring_hydroxy_dOase_asu_C_dom"/>
</dbReference>
<organism evidence="9 10">
    <name type="scientific">Mycolicibacterium elephantis DSM 44368</name>
    <dbReference type="NCBI Taxonomy" id="1335622"/>
    <lineage>
        <taxon>Bacteria</taxon>
        <taxon>Bacillati</taxon>
        <taxon>Actinomycetota</taxon>
        <taxon>Actinomycetes</taxon>
        <taxon>Mycobacteriales</taxon>
        <taxon>Mycobacteriaceae</taxon>
        <taxon>Mycolicibacterium</taxon>
    </lineage>
</organism>
<dbReference type="PANTHER" id="PTHR43756:SF5">
    <property type="entry name" value="CHOLINE MONOOXYGENASE, CHLOROPLASTIC"/>
    <property type="match status" value="1"/>
</dbReference>
<dbReference type="CDD" id="cd03469">
    <property type="entry name" value="Rieske_RO_Alpha_N"/>
    <property type="match status" value="1"/>
</dbReference>
<keyword evidence="6" id="KW-0411">Iron-sulfur</keyword>
<name>A0A439DTC0_9MYCO</name>
<keyword evidence="3" id="KW-0479">Metal-binding</keyword>
<evidence type="ECO:0000256" key="4">
    <source>
        <dbReference type="ARBA" id="ARBA00023002"/>
    </source>
</evidence>
<keyword evidence="4" id="KW-0560">Oxidoreductase</keyword>
<dbReference type="InterPro" id="IPR036922">
    <property type="entry name" value="Rieske_2Fe-2S_sf"/>
</dbReference>
<proteinExistence type="predicted"/>
<comment type="cofactor">
    <cofactor evidence="1">
        <name>Fe cation</name>
        <dbReference type="ChEBI" id="CHEBI:24875"/>
    </cofactor>
</comment>
<keyword evidence="2" id="KW-0001">2Fe-2S</keyword>
<dbReference type="Pfam" id="PF00848">
    <property type="entry name" value="Ring_hydroxyl_A"/>
    <property type="match status" value="1"/>
</dbReference>
<evidence type="ECO:0000259" key="8">
    <source>
        <dbReference type="PROSITE" id="PS51296"/>
    </source>
</evidence>
<dbReference type="PRINTS" id="PR00090">
    <property type="entry name" value="RNGDIOXGNASE"/>
</dbReference>
<dbReference type="InterPro" id="IPR001663">
    <property type="entry name" value="Rng_hydr_dOase-A"/>
</dbReference>
<evidence type="ECO:0000256" key="3">
    <source>
        <dbReference type="ARBA" id="ARBA00022723"/>
    </source>
</evidence>
<dbReference type="Gene3D" id="3.90.380.10">
    <property type="entry name" value="Naphthalene 1,2-dioxygenase Alpha Subunit, Chain A, domain 1"/>
    <property type="match status" value="1"/>
</dbReference>
<dbReference type="Gene3D" id="2.102.10.10">
    <property type="entry name" value="Rieske [2Fe-2S] iron-sulphur domain"/>
    <property type="match status" value="1"/>
</dbReference>
<dbReference type="RefSeq" id="WP_128108933.1">
    <property type="nucleotide sequence ID" value="NZ_ATDN01000017.1"/>
</dbReference>
<dbReference type="PANTHER" id="PTHR43756">
    <property type="entry name" value="CHOLINE MONOOXYGENASE, CHLOROPLASTIC"/>
    <property type="match status" value="1"/>
</dbReference>
<dbReference type="GO" id="GO:0005506">
    <property type="term" value="F:iron ion binding"/>
    <property type="evidence" value="ECO:0007669"/>
    <property type="project" value="InterPro"/>
</dbReference>
<evidence type="ECO:0000313" key="9">
    <source>
        <dbReference type="EMBL" id="RWA19666.1"/>
    </source>
</evidence>
<dbReference type="PROSITE" id="PS51296">
    <property type="entry name" value="RIESKE"/>
    <property type="match status" value="1"/>
</dbReference>
<evidence type="ECO:0000256" key="7">
    <source>
        <dbReference type="SAM" id="MobiDB-lite"/>
    </source>
</evidence>
<evidence type="ECO:0000256" key="6">
    <source>
        <dbReference type="ARBA" id="ARBA00023014"/>
    </source>
</evidence>
<keyword evidence="5" id="KW-0408">Iron</keyword>